<name>A0A2S4LXP5_9BURK</name>
<dbReference type="Gene3D" id="1.20.5.3310">
    <property type="match status" value="1"/>
</dbReference>
<evidence type="ECO:0000256" key="7">
    <source>
        <dbReference type="ARBA" id="ARBA00022989"/>
    </source>
</evidence>
<dbReference type="GO" id="GO:0033281">
    <property type="term" value="C:TAT protein transport complex"/>
    <property type="evidence" value="ECO:0007669"/>
    <property type="project" value="UniProtKB-UniRule"/>
</dbReference>
<comment type="caution">
    <text evidence="12">The sequence shown here is derived from an EMBL/GenBank/DDBJ whole genome shotgun (WGS) entry which is preliminary data.</text>
</comment>
<dbReference type="PANTHER" id="PTHR42982">
    <property type="entry name" value="SEC-INDEPENDENT PROTEIN TRANSLOCASE PROTEIN TATA"/>
    <property type="match status" value="1"/>
</dbReference>
<proteinExistence type="inferred from homology"/>
<evidence type="ECO:0000256" key="8">
    <source>
        <dbReference type="ARBA" id="ARBA00023010"/>
    </source>
</evidence>
<keyword evidence="2 10" id="KW-0813">Transport</keyword>
<comment type="subcellular location">
    <subcellularLocation>
        <location evidence="1 10">Cell membrane</location>
        <topology evidence="1 10">Single-pass membrane protein</topology>
    </subcellularLocation>
</comment>
<dbReference type="GO" id="GO:0043953">
    <property type="term" value="P:protein transport by the Tat complex"/>
    <property type="evidence" value="ECO:0007669"/>
    <property type="project" value="UniProtKB-UniRule"/>
</dbReference>
<keyword evidence="13" id="KW-1185">Reference proteome</keyword>
<dbReference type="RefSeq" id="WP_103706902.1">
    <property type="nucleotide sequence ID" value="NZ_PQGA01000019.1"/>
</dbReference>
<evidence type="ECO:0000256" key="5">
    <source>
        <dbReference type="ARBA" id="ARBA00022692"/>
    </source>
</evidence>
<protein>
    <recommendedName>
        <fullName evidence="10">Sec-independent protein translocase protein TatA</fullName>
    </recommendedName>
</protein>
<comment type="similarity">
    <text evidence="10">Belongs to the TatA/E family.</text>
</comment>
<organism evidence="12 13">
    <name type="scientific">Paraburkholderia eburnea</name>
    <dbReference type="NCBI Taxonomy" id="1189126"/>
    <lineage>
        <taxon>Bacteria</taxon>
        <taxon>Pseudomonadati</taxon>
        <taxon>Pseudomonadota</taxon>
        <taxon>Betaproteobacteria</taxon>
        <taxon>Burkholderiales</taxon>
        <taxon>Burkholderiaceae</taxon>
        <taxon>Paraburkholderia</taxon>
    </lineage>
</organism>
<evidence type="ECO:0000313" key="12">
    <source>
        <dbReference type="EMBL" id="POR47216.1"/>
    </source>
</evidence>
<evidence type="ECO:0000256" key="1">
    <source>
        <dbReference type="ARBA" id="ARBA00004162"/>
    </source>
</evidence>
<evidence type="ECO:0000256" key="3">
    <source>
        <dbReference type="ARBA" id="ARBA00022475"/>
    </source>
</evidence>
<evidence type="ECO:0000256" key="9">
    <source>
        <dbReference type="ARBA" id="ARBA00023136"/>
    </source>
</evidence>
<dbReference type="InterPro" id="IPR006312">
    <property type="entry name" value="TatA/E"/>
</dbReference>
<comment type="function">
    <text evidence="10">Part of the twin-arginine translocation (Tat) system that transports large folded proteins containing a characteristic twin-arginine motif in their signal peptide across membranes. TatA could form the protein-conducting channel of the Tat system.</text>
</comment>
<gene>
    <name evidence="10" type="primary">tatA</name>
    <name evidence="12" type="ORF">B0G62_11922</name>
</gene>
<dbReference type="AlphaFoldDB" id="A0A2S4LXP5"/>
<feature type="transmembrane region" description="Helical" evidence="10">
    <location>
        <begin position="6"/>
        <end position="22"/>
    </location>
</feature>
<feature type="compositionally biased region" description="Basic and acidic residues" evidence="11">
    <location>
        <begin position="67"/>
        <end position="80"/>
    </location>
</feature>
<evidence type="ECO:0000256" key="6">
    <source>
        <dbReference type="ARBA" id="ARBA00022927"/>
    </source>
</evidence>
<dbReference type="EMBL" id="PQGA01000019">
    <property type="protein sequence ID" value="POR47216.1"/>
    <property type="molecule type" value="Genomic_DNA"/>
</dbReference>
<evidence type="ECO:0000256" key="10">
    <source>
        <dbReference type="HAMAP-Rule" id="MF_00236"/>
    </source>
</evidence>
<keyword evidence="5 10" id="KW-0812">Transmembrane</keyword>
<evidence type="ECO:0000313" key="13">
    <source>
        <dbReference type="Proteomes" id="UP000237381"/>
    </source>
</evidence>
<keyword evidence="6 10" id="KW-0653">Protein transport</keyword>
<dbReference type="InterPro" id="IPR003369">
    <property type="entry name" value="TatA/B/E"/>
</dbReference>
<reference evidence="12 13" key="1">
    <citation type="submission" date="2018-01" db="EMBL/GenBank/DDBJ databases">
        <title>Genomic Encyclopedia of Type Strains, Phase III (KMG-III): the genomes of soil and plant-associated and newly described type strains.</title>
        <authorList>
            <person name="Whitman W."/>
        </authorList>
    </citation>
    <scope>NUCLEOTIDE SEQUENCE [LARGE SCALE GENOMIC DNA]</scope>
    <source>
        <strain evidence="12 13">JCM 18070</strain>
    </source>
</reference>
<comment type="subunit">
    <text evidence="10">The Tat system comprises two distinct complexes: a TatABC complex, containing multiple copies of TatA, TatB and TatC subunits, and a separate TatA complex, containing only TatA subunits. Substrates initially bind to the TatABC complex, which probably triggers association of the separate TatA complex to form the active translocon.</text>
</comment>
<evidence type="ECO:0000256" key="11">
    <source>
        <dbReference type="SAM" id="MobiDB-lite"/>
    </source>
</evidence>
<keyword evidence="9 10" id="KW-0472">Membrane</keyword>
<keyword evidence="7 10" id="KW-1133">Transmembrane helix</keyword>
<dbReference type="NCBIfam" id="NF002813">
    <property type="entry name" value="PRK02958.1"/>
    <property type="match status" value="1"/>
</dbReference>
<dbReference type="Proteomes" id="UP000237381">
    <property type="component" value="Unassembled WGS sequence"/>
</dbReference>
<dbReference type="OrthoDB" id="7066617at2"/>
<keyword evidence="4" id="KW-0997">Cell inner membrane</keyword>
<evidence type="ECO:0000256" key="2">
    <source>
        <dbReference type="ARBA" id="ARBA00022448"/>
    </source>
</evidence>
<keyword evidence="3 10" id="KW-1003">Cell membrane</keyword>
<dbReference type="GO" id="GO:0008320">
    <property type="term" value="F:protein transmembrane transporter activity"/>
    <property type="evidence" value="ECO:0007669"/>
    <property type="project" value="UniProtKB-UniRule"/>
</dbReference>
<sequence>MGSLSIWHWLIVLLIVALVFGTKKLRNIGSDLGGAVKGFKEGMRDGEQPGADAQARELPKNGGTVDVDAKDKTPRSNDYR</sequence>
<keyword evidence="8 10" id="KW-0811">Translocation</keyword>
<evidence type="ECO:0000256" key="4">
    <source>
        <dbReference type="ARBA" id="ARBA00022519"/>
    </source>
</evidence>
<dbReference type="Pfam" id="PF02416">
    <property type="entry name" value="TatA_B_E"/>
    <property type="match status" value="1"/>
</dbReference>
<feature type="region of interest" description="Disordered" evidence="11">
    <location>
        <begin position="40"/>
        <end position="80"/>
    </location>
</feature>
<accession>A0A2S4LXP5</accession>
<dbReference type="PANTHER" id="PTHR42982:SF1">
    <property type="entry name" value="SEC-INDEPENDENT PROTEIN TRANSLOCASE PROTEIN TATA"/>
    <property type="match status" value="1"/>
</dbReference>
<dbReference type="HAMAP" id="MF_00236">
    <property type="entry name" value="TatA_E"/>
    <property type="match status" value="1"/>
</dbReference>
<dbReference type="NCBIfam" id="TIGR01411">
    <property type="entry name" value="tatAE"/>
    <property type="match status" value="1"/>
</dbReference>